<evidence type="ECO:0000313" key="7">
    <source>
        <dbReference type="EMBL" id="CEJ09404.1"/>
    </source>
</evidence>
<dbReference type="KEGG" id="aacx:DEACI_1276"/>
<dbReference type="EC" id="1.2.1.-" evidence="6"/>
<dbReference type="InterPro" id="IPR016162">
    <property type="entry name" value="Ald_DH_N"/>
</dbReference>
<evidence type="ECO:0000313" key="8">
    <source>
        <dbReference type="Proteomes" id="UP001071230"/>
    </source>
</evidence>
<dbReference type="FunFam" id="3.40.605.10:FF:000007">
    <property type="entry name" value="NAD/NADP-dependent betaine aldehyde dehydrogenase"/>
    <property type="match status" value="1"/>
</dbReference>
<gene>
    <name evidence="6" type="ORF">DEACI_1276</name>
    <name evidence="7" type="ORF">DEACI_3888</name>
</gene>
<dbReference type="GO" id="GO:0008802">
    <property type="term" value="F:betaine-aldehyde dehydrogenase (NAD+) activity"/>
    <property type="evidence" value="ECO:0007669"/>
    <property type="project" value="UniProtKB-EC"/>
</dbReference>
<sequence length="488" mass="53298">MEVKKMWIGGEWMLSESGTTRDLINPANEEVYARVAEGDVADTRKAIAAAREAFDHGPWPNMQVTERAAKLAKIADLIEKDGEDLAVLETTGTGKGLRESRFDVADVVSAFRYFAGLADKPGGQTFDVPAPAMSMVLREPLGVCGQIVPWNYPMLQISWKLAPALAAGNTCVVKPSELTPLSTIRMMELIEEVGFPPGVINLVLGPGPTVGNELAASQEVDFISFTGGPIAGRSIMQAAASNFKRVALELGGKSPNIIFADVDLDLAVDYALFGIFVHAGQVCSAGSRLLVEESIHDELVSHLVERAQKIRLGNGMDPESEMGPLISAPHRERVENYIRIGIEEGAKLVCGGKRPAGLTRGYFLEPTVFTDTHPQMRIVQEEIFGPVLVTQKFSSEEEAVKLANATKYGLAGAVWTNDVTRAHRVARQLRDGIVWINNYHPYYVEGPWGGYKQSGFGRELGTFGLDEYTQIKQLVINLDVAPVRWFKN</sequence>
<protein>
    <submittedName>
        <fullName evidence="6">Aldehyde dehydrogenase family</fullName>
        <ecNumber evidence="6">1.-.-.-</ecNumber>
        <ecNumber evidence="6">1.2.1.-</ecNumber>
    </submittedName>
    <submittedName>
        <fullName evidence="7">Betaine aldehyde dehydrogenase</fullName>
        <ecNumber evidence="7">1.2.1.3</ecNumber>
        <ecNumber evidence="7">1.2.1.8</ecNumber>
    </submittedName>
</protein>
<keyword evidence="8" id="KW-1185">Reference proteome</keyword>
<dbReference type="PROSITE" id="PS00070">
    <property type="entry name" value="ALDEHYDE_DEHYDR_CYS"/>
    <property type="match status" value="1"/>
</dbReference>
<name>A0A8S0VWA3_9FIRM</name>
<dbReference type="EC" id="1.2.1.8" evidence="7"/>
<keyword evidence="2 4" id="KW-0560">Oxidoreductase</keyword>
<dbReference type="EC" id="1.-.-.-" evidence="6"/>
<dbReference type="PROSITE" id="PS00687">
    <property type="entry name" value="ALDEHYDE_DEHYDR_GLU"/>
    <property type="match status" value="1"/>
</dbReference>
<reference evidence="6" key="2">
    <citation type="submission" date="2020-01" db="EMBL/GenBank/DDBJ databases">
        <authorList>
            <person name="Hornung B."/>
        </authorList>
    </citation>
    <scope>NUCLEOTIDE SEQUENCE</scope>
    <source>
        <strain evidence="6">PacBioINE</strain>
    </source>
</reference>
<dbReference type="InterPro" id="IPR016163">
    <property type="entry name" value="Ald_DH_C"/>
</dbReference>
<evidence type="ECO:0000256" key="3">
    <source>
        <dbReference type="PROSITE-ProRule" id="PRU10007"/>
    </source>
</evidence>
<evidence type="ECO:0000256" key="2">
    <source>
        <dbReference type="ARBA" id="ARBA00023002"/>
    </source>
</evidence>
<dbReference type="Gene3D" id="3.40.309.10">
    <property type="entry name" value="Aldehyde Dehydrogenase, Chain A, domain 2"/>
    <property type="match status" value="1"/>
</dbReference>
<dbReference type="InterPro" id="IPR016160">
    <property type="entry name" value="Ald_DH_CS_CYS"/>
</dbReference>
<dbReference type="Pfam" id="PF00171">
    <property type="entry name" value="Aldedh"/>
    <property type="match status" value="1"/>
</dbReference>
<evidence type="ECO:0000256" key="4">
    <source>
        <dbReference type="RuleBase" id="RU003345"/>
    </source>
</evidence>
<dbReference type="SUPFAM" id="SSF53720">
    <property type="entry name" value="ALDH-like"/>
    <property type="match status" value="1"/>
</dbReference>
<dbReference type="AlphaFoldDB" id="A0A8S0VWA3"/>
<accession>A0A8S0VWA3</accession>
<dbReference type="Gene3D" id="3.40.605.10">
    <property type="entry name" value="Aldehyde Dehydrogenase, Chain A, domain 1"/>
    <property type="match status" value="1"/>
</dbReference>
<dbReference type="RefSeq" id="WP_240984271.1">
    <property type="nucleotide sequence ID" value="NZ_CDGJ01000132.1"/>
</dbReference>
<dbReference type="EC" id="1.2.1.3" evidence="7"/>
<dbReference type="EMBL" id="LR746496">
    <property type="protein sequence ID" value="CAA7600623.1"/>
    <property type="molecule type" value="Genomic_DNA"/>
</dbReference>
<proteinExistence type="inferred from homology"/>
<dbReference type="Proteomes" id="UP001071230">
    <property type="component" value="Unassembled WGS sequence"/>
</dbReference>
<dbReference type="CDD" id="cd07119">
    <property type="entry name" value="ALDH_BADH-GbsA"/>
    <property type="match status" value="1"/>
</dbReference>
<dbReference type="EMBL" id="CDGJ01000132">
    <property type="protein sequence ID" value="CEJ09404.1"/>
    <property type="molecule type" value="Genomic_DNA"/>
</dbReference>
<organism evidence="6">
    <name type="scientific">Acididesulfobacillus acetoxydans</name>
    <dbReference type="NCBI Taxonomy" id="1561005"/>
    <lineage>
        <taxon>Bacteria</taxon>
        <taxon>Bacillati</taxon>
        <taxon>Bacillota</taxon>
        <taxon>Clostridia</taxon>
        <taxon>Eubacteriales</taxon>
        <taxon>Peptococcaceae</taxon>
        <taxon>Acididesulfobacillus</taxon>
    </lineage>
</organism>
<dbReference type="FunFam" id="3.40.605.10:FF:000026">
    <property type="entry name" value="Aldehyde dehydrogenase, putative"/>
    <property type="match status" value="1"/>
</dbReference>
<dbReference type="InterPro" id="IPR015590">
    <property type="entry name" value="Aldehyde_DH_dom"/>
</dbReference>
<feature type="domain" description="Aldehyde dehydrogenase" evidence="5">
    <location>
        <begin position="12"/>
        <end position="473"/>
    </location>
</feature>
<dbReference type="InterPro" id="IPR016161">
    <property type="entry name" value="Ald_DH/histidinol_DH"/>
</dbReference>
<dbReference type="InterPro" id="IPR029510">
    <property type="entry name" value="Ald_DH_CS_GLU"/>
</dbReference>
<evidence type="ECO:0000259" key="5">
    <source>
        <dbReference type="Pfam" id="PF00171"/>
    </source>
</evidence>
<evidence type="ECO:0000313" key="6">
    <source>
        <dbReference type="EMBL" id="CAA7600623.1"/>
    </source>
</evidence>
<evidence type="ECO:0000256" key="1">
    <source>
        <dbReference type="ARBA" id="ARBA00009986"/>
    </source>
</evidence>
<feature type="active site" evidence="3">
    <location>
        <position position="249"/>
    </location>
</feature>
<reference evidence="7" key="1">
    <citation type="submission" date="2014-11" db="EMBL/GenBank/DDBJ databases">
        <authorList>
            <person name="Hornung B.V."/>
        </authorList>
    </citation>
    <scope>NUCLEOTIDE SEQUENCE</scope>
    <source>
        <strain evidence="7">INE</strain>
    </source>
</reference>
<dbReference type="FunFam" id="3.40.309.10:FF:000012">
    <property type="entry name" value="Betaine aldehyde dehydrogenase"/>
    <property type="match status" value="1"/>
</dbReference>
<comment type="similarity">
    <text evidence="1 4">Belongs to the aldehyde dehydrogenase family.</text>
</comment>
<dbReference type="Proteomes" id="UP000836597">
    <property type="component" value="Chromosome"/>
</dbReference>
<dbReference type="PANTHER" id="PTHR11699">
    <property type="entry name" value="ALDEHYDE DEHYDROGENASE-RELATED"/>
    <property type="match status" value="1"/>
</dbReference>